<evidence type="ECO:0000313" key="2">
    <source>
        <dbReference type="EMBL" id="CAD8055165.1"/>
    </source>
</evidence>
<dbReference type="EMBL" id="CAJJDN010000009">
    <property type="protein sequence ID" value="CAD8055165.1"/>
    <property type="molecule type" value="Genomic_DNA"/>
</dbReference>
<organism evidence="3 4">
    <name type="scientific">Paramecium sonneborni</name>
    <dbReference type="NCBI Taxonomy" id="65129"/>
    <lineage>
        <taxon>Eukaryota</taxon>
        <taxon>Sar</taxon>
        <taxon>Alveolata</taxon>
        <taxon>Ciliophora</taxon>
        <taxon>Intramacronucleata</taxon>
        <taxon>Oligohymenophorea</taxon>
        <taxon>Peniculida</taxon>
        <taxon>Parameciidae</taxon>
        <taxon>Paramecium</taxon>
    </lineage>
</organism>
<dbReference type="CDD" id="cd06257">
    <property type="entry name" value="DnaJ"/>
    <property type="match status" value="1"/>
</dbReference>
<dbReference type="AlphaFoldDB" id="A0A8S1KJ45"/>
<name>A0A8S1KJ45_9CILI</name>
<dbReference type="Pfam" id="PF00226">
    <property type="entry name" value="DnaJ"/>
    <property type="match status" value="1"/>
</dbReference>
<gene>
    <name evidence="2" type="ORF">PSON_ATCC_30995.1.T0090104</name>
    <name evidence="3" type="ORF">PSON_ATCC_30995.1.T0090106</name>
</gene>
<sequence length="127" mass="15597">MWHFQVPYQALLKDLFQSFIYINRNLQNLHIFNKNKPINFYEQYKITRRLEQSDLRSAYKRVMLEYHPDRNTQITPEQFNFFKNINEILKQNEARLQFEQFGIVEENNINPQPAILYIEQGQQDYSF</sequence>
<evidence type="ECO:0000313" key="4">
    <source>
        <dbReference type="Proteomes" id="UP000692954"/>
    </source>
</evidence>
<dbReference type="PROSITE" id="PS50076">
    <property type="entry name" value="DNAJ_2"/>
    <property type="match status" value="1"/>
</dbReference>
<accession>A0A8S1KJ45</accession>
<dbReference type="InterPro" id="IPR001623">
    <property type="entry name" value="DnaJ_domain"/>
</dbReference>
<evidence type="ECO:0000313" key="3">
    <source>
        <dbReference type="EMBL" id="CAD8055169.1"/>
    </source>
</evidence>
<protein>
    <recommendedName>
        <fullName evidence="1">J domain-containing protein</fullName>
    </recommendedName>
</protein>
<comment type="caution">
    <text evidence="3">The sequence shown here is derived from an EMBL/GenBank/DDBJ whole genome shotgun (WGS) entry which is preliminary data.</text>
</comment>
<dbReference type="Proteomes" id="UP000692954">
    <property type="component" value="Unassembled WGS sequence"/>
</dbReference>
<dbReference type="OrthoDB" id="10250354at2759"/>
<evidence type="ECO:0000259" key="1">
    <source>
        <dbReference type="PROSITE" id="PS50076"/>
    </source>
</evidence>
<reference evidence="3" key="1">
    <citation type="submission" date="2021-01" db="EMBL/GenBank/DDBJ databases">
        <authorList>
            <consortium name="Genoscope - CEA"/>
            <person name="William W."/>
        </authorList>
    </citation>
    <scope>NUCLEOTIDE SEQUENCE</scope>
</reference>
<proteinExistence type="predicted"/>
<feature type="domain" description="J" evidence="1">
    <location>
        <begin position="39"/>
        <end position="102"/>
    </location>
</feature>
<keyword evidence="4" id="KW-1185">Reference proteome</keyword>
<dbReference type="EMBL" id="CAJJDN010000009">
    <property type="protein sequence ID" value="CAD8055169.1"/>
    <property type="molecule type" value="Genomic_DNA"/>
</dbReference>